<dbReference type="Pfam" id="PF07336">
    <property type="entry name" value="ABATE"/>
    <property type="match status" value="1"/>
</dbReference>
<evidence type="ECO:0000313" key="6">
    <source>
        <dbReference type="Proteomes" id="UP000192327"/>
    </source>
</evidence>
<evidence type="ECO:0000313" key="3">
    <source>
        <dbReference type="EMBL" id="OQZ99384.1"/>
    </source>
</evidence>
<evidence type="ECO:0000313" key="4">
    <source>
        <dbReference type="EMBL" id="TXI58391.1"/>
    </source>
</evidence>
<dbReference type="EMBL" id="LASW01000198">
    <property type="protein sequence ID" value="KKB97071.1"/>
    <property type="molecule type" value="Genomic_DNA"/>
</dbReference>
<dbReference type="InterPro" id="IPR010852">
    <property type="entry name" value="ABATE"/>
</dbReference>
<accession>A0A0F5MQU9</accession>
<keyword evidence="6" id="KW-1185">Reference proteome</keyword>
<dbReference type="PANTHER" id="PTHR35525">
    <property type="entry name" value="BLL6575 PROTEIN"/>
    <property type="match status" value="1"/>
</dbReference>
<dbReference type="Proteomes" id="UP000321797">
    <property type="component" value="Unassembled WGS sequence"/>
</dbReference>
<sequence length="198" mass="21684">MNTGSRLQRAQAAGFVVAGEPLAVDLADTIITSRDPVVDLLADEAACRFWWGLQQDRLPDGTPAPSLALTIELRQAVREILDAHIAGISPSAAVVNRVNDIASSVACTRQLVQTPAGWAALTTRHPPADRLYELALAAVAESLIDLLVGPAHNRLRRCENPTCSMLFVASDPRRKFCTQNICANRTRVARHYHRHHRN</sequence>
<dbReference type="InterPro" id="IPR023286">
    <property type="entry name" value="ABATE_dom_sf"/>
</dbReference>
<reference evidence="4 7" key="4">
    <citation type="submission" date="2018-09" db="EMBL/GenBank/DDBJ databases">
        <title>Metagenome Assembled Genomes from an Advanced Water Purification Facility.</title>
        <authorList>
            <person name="Stamps B.W."/>
            <person name="Spear J.R."/>
        </authorList>
    </citation>
    <scope>NUCLEOTIDE SEQUENCE [LARGE SCALE GENOMIC DNA]</scope>
    <source>
        <strain evidence="4">Bin_29_2</strain>
    </source>
</reference>
<reference evidence="5" key="1">
    <citation type="submission" date="2015-04" db="EMBL/GenBank/DDBJ databases">
        <title>Genome sequence of Mycobacterium arupense GUC1.</title>
        <authorList>
            <person name="Greninger A.L."/>
            <person name="Cunningham G."/>
            <person name="Chiu C.Y."/>
            <person name="Miller S."/>
        </authorList>
    </citation>
    <scope>NUCLEOTIDE SEQUENCE [LARGE SCALE GENOMIC DNA]</scope>
    <source>
        <strain evidence="5">GUC1</strain>
    </source>
</reference>
<dbReference type="STRING" id="342002.BST15_08030"/>
<evidence type="ECO:0000313" key="2">
    <source>
        <dbReference type="EMBL" id="KKB97071.1"/>
    </source>
</evidence>
<comment type="caution">
    <text evidence="2">The sequence shown here is derived from an EMBL/GenBank/DDBJ whole genome shotgun (WGS) entry which is preliminary data.</text>
</comment>
<evidence type="ECO:0000259" key="1">
    <source>
        <dbReference type="Pfam" id="PF11706"/>
    </source>
</evidence>
<dbReference type="EMBL" id="SSGD01000026">
    <property type="protein sequence ID" value="TXI58391.1"/>
    <property type="molecule type" value="Genomic_DNA"/>
</dbReference>
<dbReference type="GeneID" id="29696719"/>
<dbReference type="PATRIC" id="fig|342002.3.peg.1053"/>
<dbReference type="Proteomes" id="UP000192327">
    <property type="component" value="Unassembled WGS sequence"/>
</dbReference>
<proteinExistence type="predicted"/>
<dbReference type="Gene3D" id="1.10.3300.10">
    <property type="entry name" value="Jann2411-like domain"/>
    <property type="match status" value="1"/>
</dbReference>
<evidence type="ECO:0000313" key="7">
    <source>
        <dbReference type="Proteomes" id="UP000321797"/>
    </source>
</evidence>
<dbReference type="OrthoDB" id="3211108at2"/>
<protein>
    <recommendedName>
        <fullName evidence="1">Zinc finger CGNR domain-containing protein</fullName>
    </recommendedName>
</protein>
<dbReference type="RefSeq" id="WP_023363551.1">
    <property type="nucleotide sequence ID" value="NZ_JACKUJ010000017.1"/>
</dbReference>
<reference evidence="3 6" key="3">
    <citation type="submission" date="2016-12" db="EMBL/GenBank/DDBJ databases">
        <title>The new phylogeny of genus Mycobacterium.</title>
        <authorList>
            <person name="Tortoli E."/>
            <person name="Trovato A."/>
            <person name="Cirillo D.M."/>
        </authorList>
    </citation>
    <scope>NUCLEOTIDE SEQUENCE [LARGE SCALE GENOMIC DNA]</scope>
    <source>
        <strain evidence="3 6">DSM 44942</strain>
    </source>
</reference>
<dbReference type="Pfam" id="PF11706">
    <property type="entry name" value="zf-CGNR"/>
    <property type="match status" value="1"/>
</dbReference>
<gene>
    <name evidence="3" type="ORF">BST15_08030</name>
    <name evidence="4" type="ORF">E6Q54_05915</name>
    <name evidence="2" type="ORF">WR43_20705</name>
</gene>
<dbReference type="InterPro" id="IPR021005">
    <property type="entry name" value="Znf_CGNR"/>
</dbReference>
<dbReference type="PANTHER" id="PTHR35525:SF3">
    <property type="entry name" value="BLL6575 PROTEIN"/>
    <property type="match status" value="1"/>
</dbReference>
<organism evidence="2 5">
    <name type="scientific">Mycolicibacter arupensis</name>
    <dbReference type="NCBI Taxonomy" id="342002"/>
    <lineage>
        <taxon>Bacteria</taxon>
        <taxon>Bacillati</taxon>
        <taxon>Actinomycetota</taxon>
        <taxon>Actinomycetes</taxon>
        <taxon>Mycobacteriales</taxon>
        <taxon>Mycobacteriaceae</taxon>
        <taxon>Mycolicibacter</taxon>
    </lineage>
</organism>
<evidence type="ECO:0000313" key="5">
    <source>
        <dbReference type="Proteomes" id="UP000034416"/>
    </source>
</evidence>
<name>A0A0F5MQU9_9MYCO</name>
<dbReference type="SUPFAM" id="SSF160904">
    <property type="entry name" value="Jann2411-like"/>
    <property type="match status" value="1"/>
</dbReference>
<dbReference type="EMBL" id="MVHH01000011">
    <property type="protein sequence ID" value="OQZ99384.1"/>
    <property type="molecule type" value="Genomic_DNA"/>
</dbReference>
<dbReference type="AlphaFoldDB" id="A0A0F5MQU9"/>
<reference evidence="2" key="2">
    <citation type="submission" date="2015-04" db="EMBL/GenBank/DDBJ databases">
        <title>Genome sequence of Mycobacterium arupense strain GUC1.</title>
        <authorList>
            <person name="Greninger A.L."/>
            <person name="Cunningham G."/>
            <person name="Chiu C.Y."/>
            <person name="Miller S."/>
        </authorList>
    </citation>
    <scope>NUCLEOTIDE SEQUENCE</scope>
    <source>
        <strain evidence="2">GUC1</strain>
    </source>
</reference>
<feature type="domain" description="Zinc finger CGNR" evidence="1">
    <location>
        <begin position="154"/>
        <end position="195"/>
    </location>
</feature>
<dbReference type="Proteomes" id="UP000034416">
    <property type="component" value="Unassembled WGS sequence"/>
</dbReference>